<sequence length="81" mass="9052">MVGCHSGLNDEGTVTTQNGDVFEIKSKTTTTGRTYFIKDDDSLLIEVGEEEISSSDFELIYDSDKVKAYLFYSRILVSVDN</sequence>
<organism evidence="1 2">
    <name type="scientific">Ruminococcus albus SY3</name>
    <dbReference type="NCBI Taxonomy" id="1341156"/>
    <lineage>
        <taxon>Bacteria</taxon>
        <taxon>Bacillati</taxon>
        <taxon>Bacillota</taxon>
        <taxon>Clostridia</taxon>
        <taxon>Eubacteriales</taxon>
        <taxon>Oscillospiraceae</taxon>
        <taxon>Ruminococcus</taxon>
    </lineage>
</organism>
<dbReference type="AlphaFoldDB" id="A0A011V660"/>
<reference evidence="1 2" key="1">
    <citation type="submission" date="2013-06" db="EMBL/GenBank/DDBJ databases">
        <title>Rumen cellulosomics: divergent fiber-degrading strategies revealed by comparative genome-wide analysis of six Ruminococcal strains.</title>
        <authorList>
            <person name="Dassa B."/>
            <person name="Borovok I."/>
            <person name="Lamed R."/>
            <person name="Flint H."/>
            <person name="Yeoman C.J."/>
            <person name="White B."/>
            <person name="Bayer E.A."/>
        </authorList>
    </citation>
    <scope>NUCLEOTIDE SEQUENCE [LARGE SCALE GENOMIC DNA]</scope>
    <source>
        <strain evidence="1 2">SY3</strain>
    </source>
</reference>
<name>A0A011V660_RUMAL</name>
<comment type="caution">
    <text evidence="1">The sequence shown here is derived from an EMBL/GenBank/DDBJ whole genome shotgun (WGS) entry which is preliminary data.</text>
</comment>
<gene>
    <name evidence="1" type="ORF">RASY3_02795</name>
</gene>
<evidence type="ECO:0000313" key="1">
    <source>
        <dbReference type="EMBL" id="EXM41022.1"/>
    </source>
</evidence>
<dbReference type="EMBL" id="JEOB01000001">
    <property type="protein sequence ID" value="EXM41022.1"/>
    <property type="molecule type" value="Genomic_DNA"/>
</dbReference>
<dbReference type="Proteomes" id="UP000021369">
    <property type="component" value="Unassembled WGS sequence"/>
</dbReference>
<accession>A0A011V660</accession>
<dbReference type="RefSeq" id="WP_037284931.1">
    <property type="nucleotide sequence ID" value="NZ_JEOB01000001.1"/>
</dbReference>
<protein>
    <submittedName>
        <fullName evidence="1">Uncharacterized protein</fullName>
    </submittedName>
</protein>
<dbReference type="PATRIC" id="fig|1341156.4.peg.285"/>
<proteinExistence type="predicted"/>
<keyword evidence="2" id="KW-1185">Reference proteome</keyword>
<evidence type="ECO:0000313" key="2">
    <source>
        <dbReference type="Proteomes" id="UP000021369"/>
    </source>
</evidence>